<dbReference type="OrthoDB" id="4525710at2759"/>
<name>A0A9P6LNP0_9PEZI</name>
<evidence type="ECO:0000313" key="6">
    <source>
        <dbReference type="Proteomes" id="UP000781932"/>
    </source>
</evidence>
<comment type="subcellular location">
    <subcellularLocation>
        <location evidence="1">Nucleus</location>
    </subcellularLocation>
</comment>
<dbReference type="SMART" id="SM00066">
    <property type="entry name" value="GAL4"/>
    <property type="match status" value="1"/>
</dbReference>
<feature type="domain" description="Zn(2)-C6 fungal-type" evidence="4">
    <location>
        <begin position="14"/>
        <end position="42"/>
    </location>
</feature>
<dbReference type="EMBL" id="JAATWM020000005">
    <property type="protein sequence ID" value="KAF9880138.1"/>
    <property type="molecule type" value="Genomic_DNA"/>
</dbReference>
<comment type="caution">
    <text evidence="5">The sequence shown here is derived from an EMBL/GenBank/DDBJ whole genome shotgun (WGS) entry which is preliminary data.</text>
</comment>
<feature type="compositionally biased region" description="Basic and acidic residues" evidence="3">
    <location>
        <begin position="164"/>
        <end position="176"/>
    </location>
</feature>
<organism evidence="5 6">
    <name type="scientific">Colletotrichum karsti</name>
    <dbReference type="NCBI Taxonomy" id="1095194"/>
    <lineage>
        <taxon>Eukaryota</taxon>
        <taxon>Fungi</taxon>
        <taxon>Dikarya</taxon>
        <taxon>Ascomycota</taxon>
        <taxon>Pezizomycotina</taxon>
        <taxon>Sordariomycetes</taxon>
        <taxon>Hypocreomycetidae</taxon>
        <taxon>Glomerellales</taxon>
        <taxon>Glomerellaceae</taxon>
        <taxon>Colletotrichum</taxon>
        <taxon>Colletotrichum boninense species complex</taxon>
    </lineage>
</organism>
<dbReference type="Pfam" id="PF11951">
    <property type="entry name" value="Fungal_trans_2"/>
    <property type="match status" value="1"/>
</dbReference>
<accession>A0A9P6LNP0</accession>
<dbReference type="PROSITE" id="PS00463">
    <property type="entry name" value="ZN2_CY6_FUNGAL_1"/>
    <property type="match status" value="1"/>
</dbReference>
<sequence>MPSSEASDSLSATTCEQCREQHLRCDRVLPICGRCLMTGRECKKGYKFRAPKHAVFKESHKWPAPPKKLKFIDETRGVELGETGDGDERNDSSSKEDEETTTNSPGTATVGDSTVSEEQRRPSLQATKAASWPLPDESHHSSEIVDEPLLSQRASLSTPGGDRLSQDDSHREHSDSVETLPPLEPLVPPTGGIYTDRPVWPIQGRQEATLFRHYVQKLGFWLDACDPTRNFETEVPQRAGSCPILLNAIFALAARHLSLTSAYDSLASNRYHEQCLNYLIPLLDHAGTVSDENLFAATIILRVLEEIDVNTLGQDTHGHLLGIHAFVNAGDRFLMPGTLTAACFWAGLRQEIYSAVINQQVVRMNLGHAIVDRSTGPGDDFVWANRAIVHCADVLNFCFGSEAGSVLRWGQLEMANREWKNALPASYTPIFFRERTEEEAFPEVWYQKACHIIAVQHHILAEMYLVLFNPSIPRVGGTRKAAEKRLTEQIQELLRSLCGIGMCNQWSPPAMFTACMGIAIGKFISICISSPGDRFDEKHDQEALLNMLSITEKAHARPTTAVKDQLMHAWGWMDGEAMSEG</sequence>
<dbReference type="Pfam" id="PF00172">
    <property type="entry name" value="Zn_clus"/>
    <property type="match status" value="1"/>
</dbReference>
<evidence type="ECO:0000259" key="4">
    <source>
        <dbReference type="PROSITE" id="PS50048"/>
    </source>
</evidence>
<keyword evidence="2" id="KW-0539">Nucleus</keyword>
<dbReference type="GO" id="GO:0000976">
    <property type="term" value="F:transcription cis-regulatory region binding"/>
    <property type="evidence" value="ECO:0007669"/>
    <property type="project" value="TreeGrafter"/>
</dbReference>
<protein>
    <recommendedName>
        <fullName evidence="4">Zn(2)-C6 fungal-type domain-containing protein</fullName>
    </recommendedName>
</protein>
<reference evidence="5" key="1">
    <citation type="submission" date="2020-03" db="EMBL/GenBank/DDBJ databases">
        <authorList>
            <person name="He L."/>
        </authorList>
    </citation>
    <scope>NUCLEOTIDE SEQUENCE</scope>
    <source>
        <strain evidence="5">CkLH20</strain>
    </source>
</reference>
<evidence type="ECO:0000256" key="2">
    <source>
        <dbReference type="ARBA" id="ARBA00023242"/>
    </source>
</evidence>
<feature type="region of interest" description="Disordered" evidence="3">
    <location>
        <begin position="59"/>
        <end position="192"/>
    </location>
</feature>
<dbReference type="SUPFAM" id="SSF57701">
    <property type="entry name" value="Zn2/Cys6 DNA-binding domain"/>
    <property type="match status" value="1"/>
</dbReference>
<dbReference type="GO" id="GO:0000981">
    <property type="term" value="F:DNA-binding transcription factor activity, RNA polymerase II-specific"/>
    <property type="evidence" value="ECO:0007669"/>
    <property type="project" value="InterPro"/>
</dbReference>
<evidence type="ECO:0000256" key="1">
    <source>
        <dbReference type="ARBA" id="ARBA00004123"/>
    </source>
</evidence>
<dbReference type="GO" id="GO:0008270">
    <property type="term" value="F:zinc ion binding"/>
    <property type="evidence" value="ECO:0007669"/>
    <property type="project" value="InterPro"/>
</dbReference>
<feature type="compositionally biased region" description="Basic and acidic residues" evidence="3">
    <location>
        <begin position="86"/>
        <end position="95"/>
    </location>
</feature>
<dbReference type="InterPro" id="IPR021858">
    <property type="entry name" value="Fun_TF"/>
</dbReference>
<feature type="compositionally biased region" description="Polar residues" evidence="3">
    <location>
        <begin position="101"/>
        <end position="128"/>
    </location>
</feature>
<dbReference type="RefSeq" id="XP_038749599.1">
    <property type="nucleotide sequence ID" value="XM_038884811.1"/>
</dbReference>
<dbReference type="GeneID" id="62157885"/>
<reference evidence="5" key="2">
    <citation type="submission" date="2020-11" db="EMBL/GenBank/DDBJ databases">
        <title>Whole genome sequencing of Colletotrichum sp.</title>
        <authorList>
            <person name="Li H."/>
        </authorList>
    </citation>
    <scope>NUCLEOTIDE SEQUENCE</scope>
    <source>
        <strain evidence="5">CkLH20</strain>
    </source>
</reference>
<gene>
    <name evidence="5" type="ORF">CkaCkLH20_02092</name>
</gene>
<dbReference type="GO" id="GO:0045944">
    <property type="term" value="P:positive regulation of transcription by RNA polymerase II"/>
    <property type="evidence" value="ECO:0007669"/>
    <property type="project" value="TreeGrafter"/>
</dbReference>
<dbReference type="InterPro" id="IPR001138">
    <property type="entry name" value="Zn2Cys6_DnaBD"/>
</dbReference>
<dbReference type="Proteomes" id="UP000781932">
    <property type="component" value="Unassembled WGS sequence"/>
</dbReference>
<dbReference type="CDD" id="cd00067">
    <property type="entry name" value="GAL4"/>
    <property type="match status" value="1"/>
</dbReference>
<dbReference type="Gene3D" id="4.10.240.10">
    <property type="entry name" value="Zn(2)-C6 fungal-type DNA-binding domain"/>
    <property type="match status" value="1"/>
</dbReference>
<dbReference type="InterPro" id="IPR036864">
    <property type="entry name" value="Zn2-C6_fun-type_DNA-bd_sf"/>
</dbReference>
<feature type="compositionally biased region" description="Basic and acidic residues" evidence="3">
    <location>
        <begin position="70"/>
        <end position="79"/>
    </location>
</feature>
<dbReference type="PROSITE" id="PS50048">
    <property type="entry name" value="ZN2_CY6_FUNGAL_2"/>
    <property type="match status" value="1"/>
</dbReference>
<dbReference type="GO" id="GO:0005634">
    <property type="term" value="C:nucleus"/>
    <property type="evidence" value="ECO:0007669"/>
    <property type="project" value="UniProtKB-SubCell"/>
</dbReference>
<dbReference type="PANTHER" id="PTHR37534">
    <property type="entry name" value="TRANSCRIPTIONAL ACTIVATOR PROTEIN UGA3"/>
    <property type="match status" value="1"/>
</dbReference>
<dbReference type="PANTHER" id="PTHR37534:SF2">
    <property type="entry name" value="N-ACETYLTRANSFERASE DOMAIN-CONTAINING PROTEIN"/>
    <property type="match status" value="1"/>
</dbReference>
<proteinExistence type="predicted"/>
<dbReference type="AlphaFoldDB" id="A0A9P6LNP0"/>
<keyword evidence="6" id="KW-1185">Reference proteome</keyword>
<evidence type="ECO:0000256" key="3">
    <source>
        <dbReference type="SAM" id="MobiDB-lite"/>
    </source>
</evidence>
<evidence type="ECO:0000313" key="5">
    <source>
        <dbReference type="EMBL" id="KAF9880138.1"/>
    </source>
</evidence>